<dbReference type="EMBL" id="BAABGM010000022">
    <property type="protein sequence ID" value="GAA4411391.1"/>
    <property type="molecule type" value="Genomic_DNA"/>
</dbReference>
<feature type="transmembrane region" description="Helical" evidence="1">
    <location>
        <begin position="176"/>
        <end position="202"/>
    </location>
</feature>
<evidence type="ECO:0000313" key="3">
    <source>
        <dbReference type="Proteomes" id="UP001500945"/>
    </source>
</evidence>
<comment type="caution">
    <text evidence="2">The sequence shown here is derived from an EMBL/GenBank/DDBJ whole genome shotgun (WGS) entry which is preliminary data.</text>
</comment>
<protein>
    <recommendedName>
        <fullName evidence="4">DUF4389 domain-containing protein</fullName>
    </recommendedName>
</protein>
<accession>A0ABP8KN41</accession>
<evidence type="ECO:0000256" key="1">
    <source>
        <dbReference type="SAM" id="Phobius"/>
    </source>
</evidence>
<keyword evidence="3" id="KW-1185">Reference proteome</keyword>
<keyword evidence="1" id="KW-1133">Transmembrane helix</keyword>
<gene>
    <name evidence="2" type="ORF">GCM10023168_32210</name>
</gene>
<proteinExistence type="predicted"/>
<name>A0ABP8KN41_9MICO</name>
<feature type="transmembrane region" description="Helical" evidence="1">
    <location>
        <begin position="26"/>
        <end position="45"/>
    </location>
</feature>
<dbReference type="Proteomes" id="UP001500945">
    <property type="component" value="Unassembled WGS sequence"/>
</dbReference>
<organism evidence="2 3">
    <name type="scientific">Fodinibacter luteus</name>
    <dbReference type="NCBI Taxonomy" id="552064"/>
    <lineage>
        <taxon>Bacteria</taxon>
        <taxon>Bacillati</taxon>
        <taxon>Actinomycetota</taxon>
        <taxon>Actinomycetes</taxon>
        <taxon>Micrococcales</taxon>
        <taxon>Intrasporangiaceae</taxon>
        <taxon>Fodinibacter (ex Wang et al. 2009)</taxon>
    </lineage>
</organism>
<evidence type="ECO:0008006" key="4">
    <source>
        <dbReference type="Google" id="ProtNLM"/>
    </source>
</evidence>
<keyword evidence="1" id="KW-0472">Membrane</keyword>
<sequence>MIGPLPPAWARTVIVDHEALLSRPRGAAVAAAAVTAAGYAALYSLGRTSGSTRAEQRRTLPGDDLIDGPTLVTNHAATLPAPPDAVWPWLTQVGWHRGGWYTPRWVDRLLFPGNWPSADHLDPTLLRDLAPGDTVPDGPPGTAEFVVEVADAPHVLVLHSRTHLPPGWTVVTVVELVIAVAALLLDLLLPALVLAVLAGISLFVRREGPGTLGFHHLHPPRVVNTVGLFFFYLVGPAQARW</sequence>
<feature type="transmembrane region" description="Helical" evidence="1">
    <location>
        <begin position="222"/>
        <end position="239"/>
    </location>
</feature>
<reference evidence="3" key="1">
    <citation type="journal article" date="2019" name="Int. J. Syst. Evol. Microbiol.">
        <title>The Global Catalogue of Microorganisms (GCM) 10K type strain sequencing project: providing services to taxonomists for standard genome sequencing and annotation.</title>
        <authorList>
            <consortium name="The Broad Institute Genomics Platform"/>
            <consortium name="The Broad Institute Genome Sequencing Center for Infectious Disease"/>
            <person name="Wu L."/>
            <person name="Ma J."/>
        </authorList>
    </citation>
    <scope>NUCLEOTIDE SEQUENCE [LARGE SCALE GENOMIC DNA]</scope>
    <source>
        <strain evidence="3">JCM 17809</strain>
    </source>
</reference>
<evidence type="ECO:0000313" key="2">
    <source>
        <dbReference type="EMBL" id="GAA4411391.1"/>
    </source>
</evidence>
<keyword evidence="1" id="KW-0812">Transmembrane</keyword>